<reference evidence="1 2" key="1">
    <citation type="submission" date="2020-11" db="EMBL/GenBank/DDBJ databases">
        <title>Hymenobacter sp.</title>
        <authorList>
            <person name="Kim M.K."/>
        </authorList>
    </citation>
    <scope>NUCLEOTIDE SEQUENCE [LARGE SCALE GENOMIC DNA]</scope>
    <source>
        <strain evidence="1 2">BT594</strain>
    </source>
</reference>
<sequence length="71" mass="7716">MNDTAILSQQMVAAAPVAARNVLNANGCLEAQGFVSSHNMSHIVDVAAQLIFGRKDSQEYLPFQINRDDVI</sequence>
<dbReference type="Proteomes" id="UP000601099">
    <property type="component" value="Unassembled WGS sequence"/>
</dbReference>
<comment type="caution">
    <text evidence="1">The sequence shown here is derived from an EMBL/GenBank/DDBJ whole genome shotgun (WGS) entry which is preliminary data.</text>
</comment>
<accession>A0ABS0L4J5</accession>
<evidence type="ECO:0000313" key="2">
    <source>
        <dbReference type="Proteomes" id="UP000601099"/>
    </source>
</evidence>
<evidence type="ECO:0000313" key="1">
    <source>
        <dbReference type="EMBL" id="MBG8554324.1"/>
    </source>
</evidence>
<proteinExistence type="predicted"/>
<gene>
    <name evidence="1" type="ORF">I5L79_12245</name>
</gene>
<dbReference type="EMBL" id="JADWYK010000006">
    <property type="protein sequence ID" value="MBG8554324.1"/>
    <property type="molecule type" value="Genomic_DNA"/>
</dbReference>
<protein>
    <submittedName>
        <fullName evidence="1">Uncharacterized protein</fullName>
    </submittedName>
</protein>
<keyword evidence="2" id="KW-1185">Reference proteome</keyword>
<organism evidence="1 2">
    <name type="scientific">Hymenobacter guriensis</name>
    <dbReference type="NCBI Taxonomy" id="2793065"/>
    <lineage>
        <taxon>Bacteria</taxon>
        <taxon>Pseudomonadati</taxon>
        <taxon>Bacteroidota</taxon>
        <taxon>Cytophagia</taxon>
        <taxon>Cytophagales</taxon>
        <taxon>Hymenobacteraceae</taxon>
        <taxon>Hymenobacter</taxon>
    </lineage>
</organism>
<dbReference type="RefSeq" id="WP_196955341.1">
    <property type="nucleotide sequence ID" value="NZ_JADWYK010000006.1"/>
</dbReference>
<name>A0ABS0L4J5_9BACT</name>